<accession>A0A9P6AJS0</accession>
<gene>
    <name evidence="3" type="ORF">BS47DRAFT_1266993</name>
</gene>
<protein>
    <recommendedName>
        <fullName evidence="2">Peptidase A1 domain-containing protein</fullName>
    </recommendedName>
</protein>
<keyword evidence="4" id="KW-1185">Reference proteome</keyword>
<dbReference type="GO" id="GO:0004190">
    <property type="term" value="F:aspartic-type endopeptidase activity"/>
    <property type="evidence" value="ECO:0007669"/>
    <property type="project" value="InterPro"/>
</dbReference>
<dbReference type="InterPro" id="IPR001461">
    <property type="entry name" value="Aspartic_peptidase_A1"/>
</dbReference>
<comment type="caution">
    <text evidence="3">The sequence shown here is derived from an EMBL/GenBank/DDBJ whole genome shotgun (WGS) entry which is preliminary data.</text>
</comment>
<dbReference type="Proteomes" id="UP000886523">
    <property type="component" value="Unassembled WGS sequence"/>
</dbReference>
<evidence type="ECO:0000313" key="3">
    <source>
        <dbReference type="EMBL" id="KAF9507093.1"/>
    </source>
</evidence>
<dbReference type="Gene3D" id="2.40.70.10">
    <property type="entry name" value="Acid Proteases"/>
    <property type="match status" value="2"/>
</dbReference>
<comment type="similarity">
    <text evidence="1">Belongs to the peptidase A1 family.</text>
</comment>
<feature type="domain" description="Peptidase A1" evidence="2">
    <location>
        <begin position="9"/>
        <end position="342"/>
    </location>
</feature>
<dbReference type="OrthoDB" id="15189at2759"/>
<evidence type="ECO:0000259" key="2">
    <source>
        <dbReference type="PROSITE" id="PS51767"/>
    </source>
</evidence>
<sequence length="401" mass="42446">IGNIGNSQYIANLTIGGAAFKPESSDFRISSDLWVDGTVPNSSDTGISASISYAIGTAAGNIHTAQANFSDFSVASQAYLQVTDSKSFGALASEGISGLAGLGPGFSSVIRNAAGTKGDTLLDNIFQLNKTTSNFITFLLSRNGDPTDTDQGEFTISQVVAGHENITNQPHLPVNELSGSNRLNQHWTTLLDHIIGPDGKNIPLSSIVDDTPSGQLVTILDSGFTFPQVPRKVSDAIYGRVQGANYSVQQGMWFIPCGQELNISVVMGGVTFPIHPLDTSSSDFGFKFADGTLACAGTFQPISTAFSLGGDFDAVLGQSFLRNAYTLLNWGDFVDDTSAARGQPFIQLQPLTSQTQAHQDFVNVRLNGVDTTGSSQYKLLSQGKSSPLASGERVQHIEGFV</sequence>
<dbReference type="AlphaFoldDB" id="A0A9P6AJS0"/>
<evidence type="ECO:0000256" key="1">
    <source>
        <dbReference type="ARBA" id="ARBA00007447"/>
    </source>
</evidence>
<dbReference type="SUPFAM" id="SSF50630">
    <property type="entry name" value="Acid proteases"/>
    <property type="match status" value="1"/>
</dbReference>
<dbReference type="Pfam" id="PF00026">
    <property type="entry name" value="Asp"/>
    <property type="match status" value="1"/>
</dbReference>
<dbReference type="InterPro" id="IPR021109">
    <property type="entry name" value="Peptidase_aspartic_dom_sf"/>
</dbReference>
<dbReference type="PANTHER" id="PTHR47966">
    <property type="entry name" value="BETA-SITE APP-CLEAVING ENZYME, ISOFORM A-RELATED"/>
    <property type="match status" value="1"/>
</dbReference>
<dbReference type="EMBL" id="MU129091">
    <property type="protein sequence ID" value="KAF9507093.1"/>
    <property type="molecule type" value="Genomic_DNA"/>
</dbReference>
<organism evidence="3 4">
    <name type="scientific">Hydnum rufescens UP504</name>
    <dbReference type="NCBI Taxonomy" id="1448309"/>
    <lineage>
        <taxon>Eukaryota</taxon>
        <taxon>Fungi</taxon>
        <taxon>Dikarya</taxon>
        <taxon>Basidiomycota</taxon>
        <taxon>Agaricomycotina</taxon>
        <taxon>Agaricomycetes</taxon>
        <taxon>Cantharellales</taxon>
        <taxon>Hydnaceae</taxon>
        <taxon>Hydnum</taxon>
    </lineage>
</organism>
<proteinExistence type="inferred from homology"/>
<dbReference type="InterPro" id="IPR033121">
    <property type="entry name" value="PEPTIDASE_A1"/>
</dbReference>
<dbReference type="GO" id="GO:0006508">
    <property type="term" value="P:proteolysis"/>
    <property type="evidence" value="ECO:0007669"/>
    <property type="project" value="InterPro"/>
</dbReference>
<reference evidence="3" key="1">
    <citation type="journal article" date="2020" name="Nat. Commun.">
        <title>Large-scale genome sequencing of mycorrhizal fungi provides insights into the early evolution of symbiotic traits.</title>
        <authorList>
            <person name="Miyauchi S."/>
            <person name="Kiss E."/>
            <person name="Kuo A."/>
            <person name="Drula E."/>
            <person name="Kohler A."/>
            <person name="Sanchez-Garcia M."/>
            <person name="Morin E."/>
            <person name="Andreopoulos B."/>
            <person name="Barry K.W."/>
            <person name="Bonito G."/>
            <person name="Buee M."/>
            <person name="Carver A."/>
            <person name="Chen C."/>
            <person name="Cichocki N."/>
            <person name="Clum A."/>
            <person name="Culley D."/>
            <person name="Crous P.W."/>
            <person name="Fauchery L."/>
            <person name="Girlanda M."/>
            <person name="Hayes R.D."/>
            <person name="Keri Z."/>
            <person name="LaButti K."/>
            <person name="Lipzen A."/>
            <person name="Lombard V."/>
            <person name="Magnuson J."/>
            <person name="Maillard F."/>
            <person name="Murat C."/>
            <person name="Nolan M."/>
            <person name="Ohm R.A."/>
            <person name="Pangilinan J."/>
            <person name="Pereira M.F."/>
            <person name="Perotto S."/>
            <person name="Peter M."/>
            <person name="Pfister S."/>
            <person name="Riley R."/>
            <person name="Sitrit Y."/>
            <person name="Stielow J.B."/>
            <person name="Szollosi G."/>
            <person name="Zifcakova L."/>
            <person name="Stursova M."/>
            <person name="Spatafora J.W."/>
            <person name="Tedersoo L."/>
            <person name="Vaario L.M."/>
            <person name="Yamada A."/>
            <person name="Yan M."/>
            <person name="Wang P."/>
            <person name="Xu J."/>
            <person name="Bruns T."/>
            <person name="Baldrian P."/>
            <person name="Vilgalys R."/>
            <person name="Dunand C."/>
            <person name="Henrissat B."/>
            <person name="Grigoriev I.V."/>
            <person name="Hibbett D."/>
            <person name="Nagy L.G."/>
            <person name="Martin F.M."/>
        </authorList>
    </citation>
    <scope>NUCLEOTIDE SEQUENCE</scope>
    <source>
        <strain evidence="3">UP504</strain>
    </source>
</reference>
<feature type="non-terminal residue" evidence="3">
    <location>
        <position position="1"/>
    </location>
</feature>
<feature type="non-terminal residue" evidence="3">
    <location>
        <position position="401"/>
    </location>
</feature>
<name>A0A9P6AJS0_9AGAM</name>
<dbReference type="PANTHER" id="PTHR47966:SF51">
    <property type="entry name" value="BETA-SITE APP-CLEAVING ENZYME, ISOFORM A-RELATED"/>
    <property type="match status" value="1"/>
</dbReference>
<evidence type="ECO:0000313" key="4">
    <source>
        <dbReference type="Proteomes" id="UP000886523"/>
    </source>
</evidence>
<dbReference type="PROSITE" id="PS51767">
    <property type="entry name" value="PEPTIDASE_A1"/>
    <property type="match status" value="1"/>
</dbReference>